<reference evidence="2" key="1">
    <citation type="journal article" date="2015" name="Nature">
        <title>Complex archaea that bridge the gap between prokaryotes and eukaryotes.</title>
        <authorList>
            <person name="Spang A."/>
            <person name="Saw J.H."/>
            <person name="Jorgensen S.L."/>
            <person name="Zaremba-Niedzwiedzka K."/>
            <person name="Martijn J."/>
            <person name="Lind A.E."/>
            <person name="van Eijk R."/>
            <person name="Schleper C."/>
            <person name="Guy L."/>
            <person name="Ettema T.J."/>
        </authorList>
    </citation>
    <scope>NUCLEOTIDE SEQUENCE</scope>
</reference>
<gene>
    <name evidence="2" type="ORF">LCGC14_2499520</name>
</gene>
<sequence>RFRLFAAPKNFSLKNPEIFYTIKEIKSVNDEKLIFELSITTKKIALYVFIESELVDFIASDNFFSLEPNEKRLIFIKQVKALNPNILIGEIIDSFKISSLYNLINL</sequence>
<dbReference type="AlphaFoldDB" id="A0A0F9BQC1"/>
<dbReference type="EMBL" id="LAZR01039818">
    <property type="protein sequence ID" value="KKL16047.1"/>
    <property type="molecule type" value="Genomic_DNA"/>
</dbReference>
<accession>A0A0F9BQC1</accession>
<evidence type="ECO:0000259" key="1">
    <source>
        <dbReference type="Pfam" id="PF17753"/>
    </source>
</evidence>
<dbReference type="Pfam" id="PF17753">
    <property type="entry name" value="Ig_mannosidase"/>
    <property type="match status" value="1"/>
</dbReference>
<protein>
    <recommendedName>
        <fullName evidence="1">Beta-mannosidase Ig-fold domain-containing protein</fullName>
    </recommendedName>
</protein>
<comment type="caution">
    <text evidence="2">The sequence shown here is derived from an EMBL/GenBank/DDBJ whole genome shotgun (WGS) entry which is preliminary data.</text>
</comment>
<organism evidence="2">
    <name type="scientific">marine sediment metagenome</name>
    <dbReference type="NCBI Taxonomy" id="412755"/>
    <lineage>
        <taxon>unclassified sequences</taxon>
        <taxon>metagenomes</taxon>
        <taxon>ecological metagenomes</taxon>
    </lineage>
</organism>
<dbReference type="InterPro" id="IPR013783">
    <property type="entry name" value="Ig-like_fold"/>
</dbReference>
<name>A0A0F9BQC1_9ZZZZ</name>
<feature type="non-terminal residue" evidence="2">
    <location>
        <position position="1"/>
    </location>
</feature>
<proteinExistence type="predicted"/>
<feature type="domain" description="Beta-mannosidase Ig-fold" evidence="1">
    <location>
        <begin position="14"/>
        <end position="102"/>
    </location>
</feature>
<dbReference type="SUPFAM" id="SSF49303">
    <property type="entry name" value="beta-Galactosidase/glucuronidase domain"/>
    <property type="match status" value="1"/>
</dbReference>
<dbReference type="InterPro" id="IPR036156">
    <property type="entry name" value="Beta-gal/glucu_dom_sf"/>
</dbReference>
<dbReference type="Gene3D" id="2.60.40.10">
    <property type="entry name" value="Immunoglobulins"/>
    <property type="match status" value="1"/>
</dbReference>
<evidence type="ECO:0000313" key="2">
    <source>
        <dbReference type="EMBL" id="KKL16047.1"/>
    </source>
</evidence>
<dbReference type="InterPro" id="IPR041625">
    <property type="entry name" value="Beta-mannosidase_Ig"/>
</dbReference>